<feature type="domain" description="Cadherin" evidence="8">
    <location>
        <begin position="2"/>
        <end position="72"/>
    </location>
</feature>
<dbReference type="Pfam" id="PF23206">
    <property type="entry name" value="PCDH15_12th"/>
    <property type="match status" value="1"/>
</dbReference>
<protein>
    <submittedName>
        <fullName evidence="10">Cadherin-23-like</fullName>
    </submittedName>
</protein>
<feature type="transmembrane region" description="Helical" evidence="7">
    <location>
        <begin position="293"/>
        <end position="316"/>
    </location>
</feature>
<dbReference type="GO" id="GO:0008013">
    <property type="term" value="F:beta-catenin binding"/>
    <property type="evidence" value="ECO:0007669"/>
    <property type="project" value="TreeGrafter"/>
</dbReference>
<dbReference type="SUPFAM" id="SSF49313">
    <property type="entry name" value="Cadherin-like"/>
    <property type="match status" value="1"/>
</dbReference>
<feature type="region of interest" description="Disordered" evidence="6">
    <location>
        <begin position="555"/>
        <end position="586"/>
    </location>
</feature>
<dbReference type="GO" id="GO:0016342">
    <property type="term" value="C:catenin complex"/>
    <property type="evidence" value="ECO:0007669"/>
    <property type="project" value="TreeGrafter"/>
</dbReference>
<keyword evidence="2" id="KW-0677">Repeat</keyword>
<dbReference type="GeneID" id="113069538"/>
<name>A0A6P6MPX8_CARAU</name>
<reference evidence="10" key="1">
    <citation type="submission" date="2025-08" db="UniProtKB">
        <authorList>
            <consortium name="RefSeq"/>
        </authorList>
    </citation>
    <scope>IDENTIFICATION</scope>
    <source>
        <strain evidence="10">Wakin</strain>
        <tissue evidence="10">Muscle</tissue>
    </source>
</reference>
<dbReference type="InterPro" id="IPR002126">
    <property type="entry name" value="Cadherin-like_dom"/>
</dbReference>
<dbReference type="InterPro" id="IPR056989">
    <property type="entry name" value="PCDH15_12th_dom"/>
</dbReference>
<dbReference type="AlphaFoldDB" id="A0A6P6MPX8"/>
<dbReference type="GO" id="GO:0016477">
    <property type="term" value="P:cell migration"/>
    <property type="evidence" value="ECO:0007669"/>
    <property type="project" value="TreeGrafter"/>
</dbReference>
<evidence type="ECO:0000256" key="6">
    <source>
        <dbReference type="SAM" id="MobiDB-lite"/>
    </source>
</evidence>
<feature type="compositionally biased region" description="Polar residues" evidence="6">
    <location>
        <begin position="461"/>
        <end position="476"/>
    </location>
</feature>
<dbReference type="Proteomes" id="UP000515129">
    <property type="component" value="Unplaced"/>
</dbReference>
<dbReference type="GO" id="GO:0007156">
    <property type="term" value="P:homophilic cell adhesion via plasma membrane adhesion molecules"/>
    <property type="evidence" value="ECO:0007669"/>
    <property type="project" value="InterPro"/>
</dbReference>
<accession>A0A6P6MPX8</accession>
<organism evidence="9 10">
    <name type="scientific">Carassius auratus</name>
    <name type="common">Goldfish</name>
    <dbReference type="NCBI Taxonomy" id="7957"/>
    <lineage>
        <taxon>Eukaryota</taxon>
        <taxon>Metazoa</taxon>
        <taxon>Chordata</taxon>
        <taxon>Craniata</taxon>
        <taxon>Vertebrata</taxon>
        <taxon>Euteleostomi</taxon>
        <taxon>Actinopterygii</taxon>
        <taxon>Neopterygii</taxon>
        <taxon>Teleostei</taxon>
        <taxon>Ostariophysi</taxon>
        <taxon>Cypriniformes</taxon>
        <taxon>Cyprinidae</taxon>
        <taxon>Cyprininae</taxon>
        <taxon>Carassius</taxon>
    </lineage>
</organism>
<keyword evidence="4 7" id="KW-0472">Membrane</keyword>
<feature type="region of interest" description="Disordered" evidence="6">
    <location>
        <begin position="460"/>
        <end position="487"/>
    </location>
</feature>
<evidence type="ECO:0000313" key="10">
    <source>
        <dbReference type="RefSeq" id="XP_026098468.1"/>
    </source>
</evidence>
<evidence type="ECO:0000256" key="5">
    <source>
        <dbReference type="PROSITE-ProRule" id="PRU00043"/>
    </source>
</evidence>
<comment type="subcellular location">
    <subcellularLocation>
        <location evidence="1">Membrane</location>
    </subcellularLocation>
</comment>
<keyword evidence="7" id="KW-1133">Transmembrane helix</keyword>
<feature type="compositionally biased region" description="Low complexity" evidence="6">
    <location>
        <begin position="30"/>
        <end position="43"/>
    </location>
</feature>
<dbReference type="GO" id="GO:0031175">
    <property type="term" value="P:neuron projection development"/>
    <property type="evidence" value="ECO:0007669"/>
    <property type="project" value="TreeGrafter"/>
</dbReference>
<dbReference type="GO" id="GO:0045296">
    <property type="term" value="F:cadherin binding"/>
    <property type="evidence" value="ECO:0007669"/>
    <property type="project" value="TreeGrafter"/>
</dbReference>
<evidence type="ECO:0000256" key="1">
    <source>
        <dbReference type="ARBA" id="ARBA00004370"/>
    </source>
</evidence>
<dbReference type="OrthoDB" id="9990384at2759"/>
<dbReference type="PANTHER" id="PTHR24027">
    <property type="entry name" value="CADHERIN-23"/>
    <property type="match status" value="1"/>
</dbReference>
<evidence type="ECO:0000256" key="2">
    <source>
        <dbReference type="ARBA" id="ARBA00022737"/>
    </source>
</evidence>
<feature type="region of interest" description="Disordered" evidence="6">
    <location>
        <begin position="30"/>
        <end position="50"/>
    </location>
</feature>
<evidence type="ECO:0000256" key="7">
    <source>
        <dbReference type="SAM" id="Phobius"/>
    </source>
</evidence>
<dbReference type="InterPro" id="IPR015919">
    <property type="entry name" value="Cadherin-like_sf"/>
</dbReference>
<gene>
    <name evidence="10" type="primary">LOC113069538</name>
</gene>
<dbReference type="InterPro" id="IPR039808">
    <property type="entry name" value="Cadherin"/>
</dbReference>
<dbReference type="PANTHER" id="PTHR24027:SF438">
    <property type="entry name" value="CADHERIN 23"/>
    <property type="match status" value="1"/>
</dbReference>
<dbReference type="PROSITE" id="PS50268">
    <property type="entry name" value="CADHERIN_2"/>
    <property type="match status" value="2"/>
</dbReference>
<dbReference type="GO" id="GO:0005509">
    <property type="term" value="F:calcium ion binding"/>
    <property type="evidence" value="ECO:0007669"/>
    <property type="project" value="UniProtKB-UniRule"/>
</dbReference>
<evidence type="ECO:0000259" key="8">
    <source>
        <dbReference type="PROSITE" id="PS50268"/>
    </source>
</evidence>
<evidence type="ECO:0000256" key="4">
    <source>
        <dbReference type="ARBA" id="ARBA00023136"/>
    </source>
</evidence>
<dbReference type="RefSeq" id="XP_026098468.1">
    <property type="nucleotide sequence ID" value="XM_026242683.1"/>
</dbReference>
<proteinExistence type="predicted"/>
<keyword evidence="3 5" id="KW-0106">Calcium</keyword>
<keyword evidence="7" id="KW-0812">Transmembrane</keyword>
<sequence>MSVAGVLRVKKDLDREEIPVYSIIVKASSNRSWSPPRSQRSQRAQVLDPSRDPTLQEVRIFLEDINDQSPRFTKMEYTAGVAADAKVDSDLIRVQAIDNDIGNNSLVLYHILSIHYIKLHSNDSEEMPSVFIIGDTNGVIRTHDLFMAYDPGYFMVEVLASDLAGHSDVTLVGIYILRDDQRVKIVINEIPERVRLFQEEFINLLSNITGAIVNTDDVQFHVDKKGRVNFAQTDVLIHVVNKQTNRILDVERVIQMIDENKEQLRNLFRNYNVLDVQPAVTARAPDDLTNLQMAIIILAVLLFLAAMLFILMNWYYRTVHKRKLKAIVAGSTGNQGLMDILDMPNTNKYTFEGANPVWLDPFCRNLELAAQAEHEDDLPEDLSDIADLWNSPARTHGTFGREPQASKPEDDRYLRAAIQEYDNIAKLGQIMREGPIKGSLLKVVLDDYLRLKKLVAARMVTKSTSNGDQSSVTELIQSDLDEDDDERVGVGGRGTLRFKHKLPIELRGPDGVHAVHGSTGTLLTSDLNSLPEDDQRALARSLEALHADGGLYAERNARTESAKSTPLHRNKGNDTLSGSPLEITEL</sequence>
<dbReference type="Gene3D" id="2.60.40.60">
    <property type="entry name" value="Cadherins"/>
    <property type="match status" value="2"/>
</dbReference>
<evidence type="ECO:0000313" key="9">
    <source>
        <dbReference type="Proteomes" id="UP000515129"/>
    </source>
</evidence>
<evidence type="ECO:0000256" key="3">
    <source>
        <dbReference type="ARBA" id="ARBA00022837"/>
    </source>
</evidence>
<dbReference type="KEGG" id="caua:113069538"/>
<dbReference type="CDD" id="cd11304">
    <property type="entry name" value="Cadherin_repeat"/>
    <property type="match status" value="2"/>
</dbReference>
<feature type="domain" description="Cadherin" evidence="8">
    <location>
        <begin position="73"/>
        <end position="193"/>
    </location>
</feature>
<keyword evidence="9" id="KW-1185">Reference proteome</keyword>